<evidence type="ECO:0000313" key="1">
    <source>
        <dbReference type="EMBL" id="OOH95315.1"/>
    </source>
</evidence>
<keyword evidence="2" id="KW-1185">Reference proteome</keyword>
<dbReference type="AlphaFoldDB" id="A0A1T3F7Q0"/>
<name>A0A1T3F7Q0_ELIME</name>
<dbReference type="EMBL" id="MPOG01000011">
    <property type="protein sequence ID" value="OOH95315.1"/>
    <property type="molecule type" value="Genomic_DNA"/>
</dbReference>
<reference evidence="1 2" key="1">
    <citation type="submission" date="2016-11" db="EMBL/GenBank/DDBJ databases">
        <title>Genome sequence and comparative genomic analysis of clinical strain Elizabethkingia meningoseptica 61421 PRCM.</title>
        <authorList>
            <person name="Wang M."/>
            <person name="Hu S."/>
            <person name="Cao L."/>
            <person name="Jiang T."/>
            <person name="Zhou Y."/>
            <person name="Ming D."/>
        </authorList>
    </citation>
    <scope>NUCLEOTIDE SEQUENCE [LARGE SCALE GENOMIC DNA]</scope>
    <source>
        <strain evidence="1 2">61421 PRCM</strain>
    </source>
</reference>
<proteinExistence type="predicted"/>
<dbReference type="Proteomes" id="UP000188947">
    <property type="component" value="Unassembled WGS sequence"/>
</dbReference>
<accession>A0A1T3F7Q0</accession>
<evidence type="ECO:0000313" key="2">
    <source>
        <dbReference type="Proteomes" id="UP000188947"/>
    </source>
</evidence>
<sequence>MQTNSPYQGEWFGSYSGDDNGEISFKVSTKGHIEGIRKSVISNTPEELKGYVFGDGKFSANTKTNFSIDGFIAIGESKGNWLQNQYKGMYFIQKK</sequence>
<gene>
    <name evidence="1" type="ORF">BMF97_10830</name>
</gene>
<protein>
    <submittedName>
        <fullName evidence="1">Uncharacterized protein</fullName>
    </submittedName>
</protein>
<organism evidence="1 2">
    <name type="scientific">Elizabethkingia meningoseptica</name>
    <name type="common">Chryseobacterium meningosepticum</name>
    <dbReference type="NCBI Taxonomy" id="238"/>
    <lineage>
        <taxon>Bacteria</taxon>
        <taxon>Pseudomonadati</taxon>
        <taxon>Bacteroidota</taxon>
        <taxon>Flavobacteriia</taxon>
        <taxon>Flavobacteriales</taxon>
        <taxon>Weeksellaceae</taxon>
        <taxon>Elizabethkingia</taxon>
    </lineage>
</organism>
<dbReference type="STRING" id="238.BBD35_17680"/>
<comment type="caution">
    <text evidence="1">The sequence shown here is derived from an EMBL/GenBank/DDBJ whole genome shotgun (WGS) entry which is preliminary data.</text>
</comment>